<evidence type="ECO:0000256" key="8">
    <source>
        <dbReference type="ARBA" id="ARBA00022723"/>
    </source>
</evidence>
<evidence type="ECO:0000259" key="15">
    <source>
        <dbReference type="Pfam" id="PF07687"/>
    </source>
</evidence>
<dbReference type="Pfam" id="PF01546">
    <property type="entry name" value="Peptidase_M20"/>
    <property type="match status" value="1"/>
</dbReference>
<keyword evidence="11" id="KW-0220">Diaminopimelate biosynthesis</keyword>
<dbReference type="Gene3D" id="3.40.630.10">
    <property type="entry name" value="Zn peptidases"/>
    <property type="match status" value="2"/>
</dbReference>
<dbReference type="GO" id="GO:0009089">
    <property type="term" value="P:lysine biosynthetic process via diaminopimelate"/>
    <property type="evidence" value="ECO:0007669"/>
    <property type="project" value="UniProtKB-UniPathway"/>
</dbReference>
<evidence type="ECO:0000256" key="4">
    <source>
        <dbReference type="ARBA" id="ARBA00006247"/>
    </source>
</evidence>
<dbReference type="GO" id="GO:0009014">
    <property type="term" value="F:succinyl-diaminopimelate desuccinylase activity"/>
    <property type="evidence" value="ECO:0007669"/>
    <property type="project" value="UniProtKB-EC"/>
</dbReference>
<comment type="cofactor">
    <cofactor evidence="1">
        <name>Co(2+)</name>
        <dbReference type="ChEBI" id="CHEBI:48828"/>
    </cofactor>
</comment>
<reference evidence="16 17" key="1">
    <citation type="journal article" date="2015" name="Genome Announc.">
        <title>Expanding the biotechnology potential of lactobacilli through comparative genomics of 213 strains and associated genera.</title>
        <authorList>
            <person name="Sun Z."/>
            <person name="Harris H.M."/>
            <person name="McCann A."/>
            <person name="Guo C."/>
            <person name="Argimon S."/>
            <person name="Zhang W."/>
            <person name="Yang X."/>
            <person name="Jeffery I.B."/>
            <person name="Cooney J.C."/>
            <person name="Kagawa T.F."/>
            <person name="Liu W."/>
            <person name="Song Y."/>
            <person name="Salvetti E."/>
            <person name="Wrobel A."/>
            <person name="Rasinkangas P."/>
            <person name="Parkhill J."/>
            <person name="Rea M.C."/>
            <person name="O'Sullivan O."/>
            <person name="Ritari J."/>
            <person name="Douillard F.P."/>
            <person name="Paul Ross R."/>
            <person name="Yang R."/>
            <person name="Briner A.E."/>
            <person name="Felis G.E."/>
            <person name="de Vos W.M."/>
            <person name="Barrangou R."/>
            <person name="Klaenhammer T.R."/>
            <person name="Caufield P.W."/>
            <person name="Cui Y."/>
            <person name="Zhang H."/>
            <person name="O'Toole P.W."/>
        </authorList>
    </citation>
    <scope>NUCLEOTIDE SEQUENCE [LARGE SCALE GENOMIC DNA]</scope>
    <source>
        <strain evidence="16 17">DSM 20534</strain>
    </source>
</reference>
<keyword evidence="7" id="KW-0028">Amino-acid biosynthesis</keyword>
<dbReference type="AlphaFoldDB" id="A0A0R1H2W1"/>
<keyword evidence="12" id="KW-0457">Lysine biosynthesis</keyword>
<name>A0A0R1H2W1_9LACO</name>
<protein>
    <recommendedName>
        <fullName evidence="6">Probable succinyl-diaminopimelate desuccinylase</fullName>
        <ecNumber evidence="5">3.5.1.18</ecNumber>
    </recommendedName>
</protein>
<dbReference type="Proteomes" id="UP000050909">
    <property type="component" value="Unassembled WGS sequence"/>
</dbReference>
<comment type="cofactor">
    <cofactor evidence="2">
        <name>Zn(2+)</name>
        <dbReference type="ChEBI" id="CHEBI:29105"/>
    </cofactor>
</comment>
<comment type="pathway">
    <text evidence="3">Amino-acid biosynthesis; L-lysine biosynthesis via DAP pathway; LL-2,6-diaminopimelate from (S)-tetrahydrodipicolinate (succinylase route): step 3/3.</text>
</comment>
<keyword evidence="13" id="KW-0170">Cobalt</keyword>
<evidence type="ECO:0000256" key="12">
    <source>
        <dbReference type="ARBA" id="ARBA00023154"/>
    </source>
</evidence>
<dbReference type="RefSeq" id="WP_054746050.1">
    <property type="nucleotide sequence ID" value="NZ_AZCV01000004.1"/>
</dbReference>
<dbReference type="NCBIfam" id="TIGR01910">
    <property type="entry name" value="DapE-ArgE"/>
    <property type="match status" value="1"/>
</dbReference>
<dbReference type="SUPFAM" id="SSF53187">
    <property type="entry name" value="Zn-dependent exopeptidases"/>
    <property type="match status" value="1"/>
</dbReference>
<dbReference type="UniPathway" id="UPA00034">
    <property type="reaction ID" value="UER00021"/>
</dbReference>
<evidence type="ECO:0000256" key="3">
    <source>
        <dbReference type="ARBA" id="ARBA00005130"/>
    </source>
</evidence>
<dbReference type="PANTHER" id="PTHR43808:SF8">
    <property type="entry name" value="PEPTIDASE M20 DIMERISATION DOMAIN-CONTAINING PROTEIN"/>
    <property type="match status" value="1"/>
</dbReference>
<dbReference type="InterPro" id="IPR002933">
    <property type="entry name" value="Peptidase_M20"/>
</dbReference>
<dbReference type="PATRIC" id="fig|1423722.3.peg.1247"/>
<proteinExistence type="inferred from homology"/>
<comment type="catalytic activity">
    <reaction evidence="14">
        <text>N-succinyl-(2S,6S)-2,6-diaminopimelate + H2O = (2S,6S)-2,6-diaminopimelate + succinate</text>
        <dbReference type="Rhea" id="RHEA:22608"/>
        <dbReference type="ChEBI" id="CHEBI:15377"/>
        <dbReference type="ChEBI" id="CHEBI:30031"/>
        <dbReference type="ChEBI" id="CHEBI:57609"/>
        <dbReference type="ChEBI" id="CHEBI:58087"/>
        <dbReference type="EC" id="3.5.1.18"/>
    </reaction>
</comment>
<evidence type="ECO:0000256" key="11">
    <source>
        <dbReference type="ARBA" id="ARBA00022915"/>
    </source>
</evidence>
<dbReference type="EMBL" id="AZCV01000004">
    <property type="protein sequence ID" value="KRK37610.1"/>
    <property type="molecule type" value="Genomic_DNA"/>
</dbReference>
<dbReference type="Gene3D" id="3.30.70.360">
    <property type="match status" value="1"/>
</dbReference>
<keyword evidence="8" id="KW-0479">Metal-binding</keyword>
<feature type="domain" description="Peptidase M20 dimerisation" evidence="15">
    <location>
        <begin position="172"/>
        <end position="278"/>
    </location>
</feature>
<dbReference type="CDD" id="cd08659">
    <property type="entry name" value="M20_ArgE_DapE-like"/>
    <property type="match status" value="1"/>
</dbReference>
<gene>
    <name evidence="16" type="ORF">FC62_GL001223</name>
</gene>
<dbReference type="InterPro" id="IPR036264">
    <property type="entry name" value="Bact_exopeptidase_dim_dom"/>
</dbReference>
<evidence type="ECO:0000256" key="6">
    <source>
        <dbReference type="ARBA" id="ARBA00016853"/>
    </source>
</evidence>
<dbReference type="PROSITE" id="PS00758">
    <property type="entry name" value="ARGE_DAPE_CPG2_1"/>
    <property type="match status" value="1"/>
</dbReference>
<evidence type="ECO:0000256" key="7">
    <source>
        <dbReference type="ARBA" id="ARBA00022605"/>
    </source>
</evidence>
<evidence type="ECO:0000256" key="10">
    <source>
        <dbReference type="ARBA" id="ARBA00022833"/>
    </source>
</evidence>
<dbReference type="PANTHER" id="PTHR43808">
    <property type="entry name" value="ACETYLORNITHINE DEACETYLASE"/>
    <property type="match status" value="1"/>
</dbReference>
<dbReference type="EC" id="3.5.1.18" evidence="5"/>
<evidence type="ECO:0000256" key="14">
    <source>
        <dbReference type="ARBA" id="ARBA00051301"/>
    </source>
</evidence>
<comment type="similarity">
    <text evidence="4">Belongs to the peptidase M20A family.</text>
</comment>
<keyword evidence="17" id="KW-1185">Reference proteome</keyword>
<organism evidence="16 17">
    <name type="scientific">Amylolactobacillus amylotrophicus DSM 20534</name>
    <dbReference type="NCBI Taxonomy" id="1423722"/>
    <lineage>
        <taxon>Bacteria</taxon>
        <taxon>Bacillati</taxon>
        <taxon>Bacillota</taxon>
        <taxon>Bacilli</taxon>
        <taxon>Lactobacillales</taxon>
        <taxon>Lactobacillaceae</taxon>
        <taxon>Amylolactobacillus</taxon>
    </lineage>
</organism>
<dbReference type="GO" id="GO:0019877">
    <property type="term" value="P:diaminopimelate biosynthetic process"/>
    <property type="evidence" value="ECO:0007669"/>
    <property type="project" value="UniProtKB-KW"/>
</dbReference>
<comment type="caution">
    <text evidence="16">The sequence shown here is derived from an EMBL/GenBank/DDBJ whole genome shotgun (WGS) entry which is preliminary data.</text>
</comment>
<evidence type="ECO:0000256" key="9">
    <source>
        <dbReference type="ARBA" id="ARBA00022801"/>
    </source>
</evidence>
<dbReference type="InterPro" id="IPR010182">
    <property type="entry name" value="ArgE/DapE"/>
</dbReference>
<evidence type="ECO:0000256" key="13">
    <source>
        <dbReference type="ARBA" id="ARBA00023285"/>
    </source>
</evidence>
<dbReference type="NCBIfam" id="NF006365">
    <property type="entry name" value="PRK08588.1"/>
    <property type="match status" value="1"/>
</dbReference>
<dbReference type="SUPFAM" id="SSF55031">
    <property type="entry name" value="Bacterial exopeptidase dimerisation domain"/>
    <property type="match status" value="1"/>
</dbReference>
<evidence type="ECO:0000256" key="1">
    <source>
        <dbReference type="ARBA" id="ARBA00001941"/>
    </source>
</evidence>
<evidence type="ECO:0000256" key="2">
    <source>
        <dbReference type="ARBA" id="ARBA00001947"/>
    </source>
</evidence>
<evidence type="ECO:0000256" key="5">
    <source>
        <dbReference type="ARBA" id="ARBA00011921"/>
    </source>
</evidence>
<dbReference type="InterPro" id="IPR001261">
    <property type="entry name" value="ArgE/DapE_CS"/>
</dbReference>
<evidence type="ECO:0000313" key="16">
    <source>
        <dbReference type="EMBL" id="KRK37610.1"/>
    </source>
</evidence>
<evidence type="ECO:0000313" key="17">
    <source>
        <dbReference type="Proteomes" id="UP000050909"/>
    </source>
</evidence>
<keyword evidence="10" id="KW-0862">Zinc</keyword>
<accession>A0A0R1H2W1</accession>
<dbReference type="InterPro" id="IPR050072">
    <property type="entry name" value="Peptidase_M20A"/>
</dbReference>
<dbReference type="GO" id="GO:0046872">
    <property type="term" value="F:metal ion binding"/>
    <property type="evidence" value="ECO:0007669"/>
    <property type="project" value="UniProtKB-KW"/>
</dbReference>
<dbReference type="Pfam" id="PF07687">
    <property type="entry name" value="M20_dimer"/>
    <property type="match status" value="1"/>
</dbReference>
<sequence length="381" mass="42275">MEQATRVQILEDIIRINTVNDHEKNVTDYIAKLFDHYGIKYETFEQFPGRTNLVAEIGQGTDERILGFTGHQDTVAISDKSKWTYNPFSATIVGDRVYGRGAGDMKSGLAAIVVALIELVQEGRLPKGKLRFLATIGEEYGAPGAYYLTDKGYAHDLNALVVAEPHNGNVNYAHCGSLNYRIKSYGKAVHSSIPELGVNALTNLVKYINKEPELFDNAPLDPLLGGLAHSVTVMRAGDQVNSIPEYAYLDGNIRPTKVFNNQLVIDTIENALAELNQEDGVHLEFELIHNFFPVTTEPDHPFVKLVQDTSNKYFEKESELEISHGATDASVFVQDNPDLPVVIFGADDGGRSHQVDEYTTISSYIATIESLKEIAQDYFEE</sequence>
<keyword evidence="9" id="KW-0378">Hydrolase</keyword>
<dbReference type="InterPro" id="IPR011650">
    <property type="entry name" value="Peptidase_M20_dimer"/>
</dbReference>